<sequence>MRDHKSAVAHRDELAAPAEPGRCGDGVDVESYWYEQDGTEGRYGVAYQHQGEAEAAHGGGQQR</sequence>
<gene>
    <name evidence="2" type="ORF">GCM10010503_38490</name>
</gene>
<reference evidence="2" key="1">
    <citation type="journal article" date="2014" name="Int. J. Syst. Evol. Microbiol.">
        <title>Complete genome sequence of Corynebacterium casei LMG S-19264T (=DSM 44701T), isolated from a smear-ripened cheese.</title>
        <authorList>
            <consortium name="US DOE Joint Genome Institute (JGI-PGF)"/>
            <person name="Walter F."/>
            <person name="Albersmeier A."/>
            <person name="Kalinowski J."/>
            <person name="Ruckert C."/>
        </authorList>
    </citation>
    <scope>NUCLEOTIDE SEQUENCE</scope>
    <source>
        <strain evidence="2">JCM 4490</strain>
    </source>
</reference>
<accession>A0A918J7U7</accession>
<keyword evidence="3" id="KW-1185">Reference proteome</keyword>
<dbReference type="AlphaFoldDB" id="A0A918J7U7"/>
<feature type="compositionally biased region" description="Basic and acidic residues" evidence="1">
    <location>
        <begin position="1"/>
        <end position="14"/>
    </location>
</feature>
<evidence type="ECO:0000313" key="3">
    <source>
        <dbReference type="Proteomes" id="UP000620224"/>
    </source>
</evidence>
<feature type="region of interest" description="Disordered" evidence="1">
    <location>
        <begin position="1"/>
        <end position="25"/>
    </location>
</feature>
<name>A0A918J7U7_9ACTN</name>
<reference evidence="2" key="2">
    <citation type="submission" date="2020-09" db="EMBL/GenBank/DDBJ databases">
        <authorList>
            <person name="Sun Q."/>
            <person name="Ohkuma M."/>
        </authorList>
    </citation>
    <scope>NUCLEOTIDE SEQUENCE</scope>
    <source>
        <strain evidence="2">JCM 4490</strain>
    </source>
</reference>
<evidence type="ECO:0000256" key="1">
    <source>
        <dbReference type="SAM" id="MobiDB-lite"/>
    </source>
</evidence>
<evidence type="ECO:0000313" key="2">
    <source>
        <dbReference type="EMBL" id="GGW57450.1"/>
    </source>
</evidence>
<dbReference type="EMBL" id="BMUE01000007">
    <property type="protein sequence ID" value="GGW57450.1"/>
    <property type="molecule type" value="Genomic_DNA"/>
</dbReference>
<protein>
    <submittedName>
        <fullName evidence="2">Uncharacterized protein</fullName>
    </submittedName>
</protein>
<proteinExistence type="predicted"/>
<organism evidence="2 3">
    <name type="scientific">Streptomyces lucensis JCM 4490</name>
    <dbReference type="NCBI Taxonomy" id="1306176"/>
    <lineage>
        <taxon>Bacteria</taxon>
        <taxon>Bacillati</taxon>
        <taxon>Actinomycetota</taxon>
        <taxon>Actinomycetes</taxon>
        <taxon>Kitasatosporales</taxon>
        <taxon>Streptomycetaceae</taxon>
        <taxon>Streptomyces</taxon>
    </lineage>
</organism>
<dbReference type="Proteomes" id="UP000620224">
    <property type="component" value="Unassembled WGS sequence"/>
</dbReference>
<comment type="caution">
    <text evidence="2">The sequence shown here is derived from an EMBL/GenBank/DDBJ whole genome shotgun (WGS) entry which is preliminary data.</text>
</comment>